<feature type="compositionally biased region" description="Low complexity" evidence="1">
    <location>
        <begin position="51"/>
        <end position="60"/>
    </location>
</feature>
<dbReference type="AlphaFoldDB" id="A0A0G4HJ14"/>
<feature type="compositionally biased region" description="Low complexity" evidence="1">
    <location>
        <begin position="192"/>
        <end position="215"/>
    </location>
</feature>
<feature type="compositionally biased region" description="Pro residues" evidence="1">
    <location>
        <begin position="134"/>
        <end position="143"/>
    </location>
</feature>
<feature type="compositionally biased region" description="Basic and acidic residues" evidence="1">
    <location>
        <begin position="65"/>
        <end position="74"/>
    </location>
</feature>
<proteinExistence type="predicted"/>
<name>A0A0G4HJ14_9ALVE</name>
<reference evidence="2" key="1">
    <citation type="submission" date="2014-11" db="EMBL/GenBank/DDBJ databases">
        <authorList>
            <person name="Otto D Thomas"/>
            <person name="Naeem Raeece"/>
        </authorList>
    </citation>
    <scope>NUCLEOTIDE SEQUENCE</scope>
</reference>
<dbReference type="EMBL" id="CDMZ01002824">
    <property type="protein sequence ID" value="CEM44022.1"/>
    <property type="molecule type" value="Genomic_DNA"/>
</dbReference>
<feature type="compositionally biased region" description="Gly residues" evidence="1">
    <location>
        <begin position="149"/>
        <end position="160"/>
    </location>
</feature>
<organism evidence="2">
    <name type="scientific">Chromera velia CCMP2878</name>
    <dbReference type="NCBI Taxonomy" id="1169474"/>
    <lineage>
        <taxon>Eukaryota</taxon>
        <taxon>Sar</taxon>
        <taxon>Alveolata</taxon>
        <taxon>Colpodellida</taxon>
        <taxon>Chromeraceae</taxon>
        <taxon>Chromera</taxon>
    </lineage>
</organism>
<evidence type="ECO:0000256" key="1">
    <source>
        <dbReference type="SAM" id="MobiDB-lite"/>
    </source>
</evidence>
<evidence type="ECO:0000313" key="2">
    <source>
        <dbReference type="EMBL" id="CEM44022.1"/>
    </source>
</evidence>
<feature type="compositionally biased region" description="Gly residues" evidence="1">
    <location>
        <begin position="78"/>
        <end position="90"/>
    </location>
</feature>
<dbReference type="VEuPathDB" id="CryptoDB:Cvel_27992"/>
<accession>A0A0G4HJ14</accession>
<sequence length="292" mass="29847">MCSLQDALDDARKTAVLEGLVGAELESRSITIGIGAEILEVAPMGGGDVLVGGPPLSLTGGSRGGSREDRKERQQQQGGKGGRSCGGGSASGSRRHNHSPPAAPLSHSQPLDGSLPTRPPMPPPRALEMTPSGAPIPPPPPPGFSDETGGVGGGGVGAHGGFRPAQQRALPAGYANHSHADAATTRFAGVNRQPRGRQQPQGQGWAQQQQPGQQQNHLRAGSGFDGDGVCEPGWISDLLEDGGGGLGGEWERRGRGRLGSAPVECGAEEFEGDEMGGLVQPRRGRALTSLEG</sequence>
<protein>
    <submittedName>
        <fullName evidence="2">Uncharacterized protein</fullName>
    </submittedName>
</protein>
<gene>
    <name evidence="2" type="ORF">Cvel_27992</name>
</gene>
<feature type="region of interest" description="Disordered" evidence="1">
    <location>
        <begin position="50"/>
        <end position="292"/>
    </location>
</feature>